<proteinExistence type="predicted"/>
<dbReference type="Proteomes" id="UP000298061">
    <property type="component" value="Unassembled WGS sequence"/>
</dbReference>
<organism evidence="2 3">
    <name type="scientific">Hericium alpestre</name>
    <dbReference type="NCBI Taxonomy" id="135208"/>
    <lineage>
        <taxon>Eukaryota</taxon>
        <taxon>Fungi</taxon>
        <taxon>Dikarya</taxon>
        <taxon>Basidiomycota</taxon>
        <taxon>Agaricomycotina</taxon>
        <taxon>Agaricomycetes</taxon>
        <taxon>Russulales</taxon>
        <taxon>Hericiaceae</taxon>
        <taxon>Hericium</taxon>
    </lineage>
</organism>
<name>A0A4Y9ZQJ1_9AGAM</name>
<accession>A0A4Y9ZQJ1</accession>
<evidence type="ECO:0000313" key="3">
    <source>
        <dbReference type="Proteomes" id="UP000298061"/>
    </source>
</evidence>
<gene>
    <name evidence="2" type="ORF">EWM64_g6958</name>
</gene>
<dbReference type="SUPFAM" id="SSF52047">
    <property type="entry name" value="RNI-like"/>
    <property type="match status" value="1"/>
</dbReference>
<reference evidence="2 3" key="1">
    <citation type="submission" date="2019-02" db="EMBL/GenBank/DDBJ databases">
        <title>Genome sequencing of the rare red list fungi Hericium alpestre (H. flagellum).</title>
        <authorList>
            <person name="Buettner E."/>
            <person name="Kellner H."/>
        </authorList>
    </citation>
    <scope>NUCLEOTIDE SEQUENCE [LARGE SCALE GENOMIC DNA]</scope>
    <source>
        <strain evidence="2 3">DSM 108284</strain>
    </source>
</reference>
<dbReference type="InterPro" id="IPR001810">
    <property type="entry name" value="F-box_dom"/>
</dbReference>
<dbReference type="InterPro" id="IPR036047">
    <property type="entry name" value="F-box-like_dom_sf"/>
</dbReference>
<feature type="non-terminal residue" evidence="2">
    <location>
        <position position="1"/>
    </location>
</feature>
<dbReference type="AlphaFoldDB" id="A0A4Y9ZQJ1"/>
<feature type="domain" description="F-box" evidence="1">
    <location>
        <begin position="58"/>
        <end position="115"/>
    </location>
</feature>
<dbReference type="Pfam" id="PF12937">
    <property type="entry name" value="F-box-like"/>
    <property type="match status" value="1"/>
</dbReference>
<evidence type="ECO:0000313" key="2">
    <source>
        <dbReference type="EMBL" id="TFY77052.1"/>
    </source>
</evidence>
<dbReference type="OrthoDB" id="3264373at2759"/>
<keyword evidence="3" id="KW-1185">Reference proteome</keyword>
<comment type="caution">
    <text evidence="2">The sequence shown here is derived from an EMBL/GenBank/DDBJ whole genome shotgun (WGS) entry which is preliminary data.</text>
</comment>
<dbReference type="Gene3D" id="1.20.1280.50">
    <property type="match status" value="1"/>
</dbReference>
<dbReference type="EMBL" id="SFCI01001014">
    <property type="protein sequence ID" value="TFY77052.1"/>
    <property type="molecule type" value="Genomic_DNA"/>
</dbReference>
<evidence type="ECO:0000259" key="1">
    <source>
        <dbReference type="Pfam" id="PF12937"/>
    </source>
</evidence>
<dbReference type="SUPFAM" id="SSF81383">
    <property type="entry name" value="F-box domain"/>
    <property type="match status" value="1"/>
</dbReference>
<sequence length="576" mass="64990">REAFWFNSVRPRVILTEGISPRDKTAAAHARQVLDDELSAMHLAICSLRTRRNALSLISCLPAEILVRVFQFYAALQLPASDKQHRLGWINATHVCRLWRDTALQCPTLWTDVCFALGPQWAEEMLCRTKTMPISLRSSVAGTSLGLSSLNLISKHLHRARDILLIASPSFLKLILPHLPSPSSILETMMLGPFYDAQLLQIDTNFELPGIIAGCRFPRLRHLSLRGCWVHWSAPILCGLTYLEIQLNRAHMDAADGYLKSSPKKLFCALKSMPALEILILTDCFPSGPWIDGGSDILQLPRMKLLRLHGPSAACFGVARWLRLPARCKVQIRCSDGADLAGLLQFLHAHVGAGINLPPWHTLQIVPNLPSGFRVEMWRPYHAFEERPKADNADLLIWFHDVEQSLRPLKVLCQVLPLETIRIVCVIVGTHDLSLSDWIGILGRCTEIQQAVVGGDHALSFCKALSMTTDCRPVASLRNCVQERLFLGKLKVLRVVDVPFPSRFVEVEPHSPRRQLVQWLTERQHVEAVPRLTIQLCRCGIKEEWVEALREVVVVEWDGIEGSMERRPALEVYEVW</sequence>
<protein>
    <recommendedName>
        <fullName evidence="1">F-box domain-containing protein</fullName>
    </recommendedName>
</protein>
<dbReference type="STRING" id="135208.A0A4Y9ZQJ1"/>